<comment type="caution">
    <text evidence="2">The sequence shown here is derived from an EMBL/GenBank/DDBJ whole genome shotgun (WGS) entry which is preliminary data.</text>
</comment>
<keyword evidence="1" id="KW-0812">Transmembrane</keyword>
<keyword evidence="1" id="KW-1133">Transmembrane helix</keyword>
<protein>
    <submittedName>
        <fullName evidence="2">Uncharacterized protein</fullName>
    </submittedName>
</protein>
<dbReference type="Proteomes" id="UP000807769">
    <property type="component" value="Unassembled WGS sequence"/>
</dbReference>
<dbReference type="AlphaFoldDB" id="A0A9P7E516"/>
<name>A0A9P7E516_9AGAM</name>
<feature type="transmembrane region" description="Helical" evidence="1">
    <location>
        <begin position="34"/>
        <end position="55"/>
    </location>
</feature>
<sequence>MPPVRPLLLRVTLNLPRTENNAATATSDLQWQPVIGIVAGFLSILLAVYLLHSLFQFHTSGVPHRVLRYILPSGTRRVSHSVTESETSGSWADLSSSASPAPPPYTARSIAIPLYTVTVPPRSLQGGLPNNASLSDDPRTPSDVMIDAEFNTKDWQRVSIGYCLSIQTAAYVLVKPPCLRMHLRTSTYMDESSRAPFKSAIYLLTCAKGTETFGWSRIITIAIGE</sequence>
<dbReference type="GeneID" id="64635749"/>
<accession>A0A9P7E516</accession>
<keyword evidence="3" id="KW-1185">Reference proteome</keyword>
<evidence type="ECO:0000313" key="3">
    <source>
        <dbReference type="Proteomes" id="UP000807769"/>
    </source>
</evidence>
<dbReference type="OrthoDB" id="2688241at2759"/>
<gene>
    <name evidence="2" type="ORF">BJ212DRAFT_1525903</name>
</gene>
<organism evidence="2 3">
    <name type="scientific">Suillus subaureus</name>
    <dbReference type="NCBI Taxonomy" id="48587"/>
    <lineage>
        <taxon>Eukaryota</taxon>
        <taxon>Fungi</taxon>
        <taxon>Dikarya</taxon>
        <taxon>Basidiomycota</taxon>
        <taxon>Agaricomycotina</taxon>
        <taxon>Agaricomycetes</taxon>
        <taxon>Agaricomycetidae</taxon>
        <taxon>Boletales</taxon>
        <taxon>Suillineae</taxon>
        <taxon>Suillaceae</taxon>
        <taxon>Suillus</taxon>
    </lineage>
</organism>
<evidence type="ECO:0000256" key="1">
    <source>
        <dbReference type="SAM" id="Phobius"/>
    </source>
</evidence>
<proteinExistence type="predicted"/>
<dbReference type="RefSeq" id="XP_041189667.1">
    <property type="nucleotide sequence ID" value="XM_041341733.1"/>
</dbReference>
<evidence type="ECO:0000313" key="2">
    <source>
        <dbReference type="EMBL" id="KAG1810887.1"/>
    </source>
</evidence>
<reference evidence="2" key="1">
    <citation type="journal article" date="2020" name="New Phytol.">
        <title>Comparative genomics reveals dynamic genome evolution in host specialist ectomycorrhizal fungi.</title>
        <authorList>
            <person name="Lofgren L.A."/>
            <person name="Nguyen N.H."/>
            <person name="Vilgalys R."/>
            <person name="Ruytinx J."/>
            <person name="Liao H.L."/>
            <person name="Branco S."/>
            <person name="Kuo A."/>
            <person name="LaButti K."/>
            <person name="Lipzen A."/>
            <person name="Andreopoulos W."/>
            <person name="Pangilinan J."/>
            <person name="Riley R."/>
            <person name="Hundley H."/>
            <person name="Na H."/>
            <person name="Barry K."/>
            <person name="Grigoriev I.V."/>
            <person name="Stajich J.E."/>
            <person name="Kennedy P.G."/>
        </authorList>
    </citation>
    <scope>NUCLEOTIDE SEQUENCE</scope>
    <source>
        <strain evidence="2">MN1</strain>
    </source>
</reference>
<keyword evidence="1" id="KW-0472">Membrane</keyword>
<dbReference type="EMBL" id="JABBWG010000031">
    <property type="protein sequence ID" value="KAG1810887.1"/>
    <property type="molecule type" value="Genomic_DNA"/>
</dbReference>